<protein>
    <recommendedName>
        <fullName evidence="3">CobQ/CobB/MinD/ParA nucleotide binding domain protein</fullName>
    </recommendedName>
</protein>
<keyword evidence="2" id="KW-1185">Reference proteome</keyword>
<gene>
    <name evidence="1" type="ORF">HMPREF1218_1938</name>
</gene>
<reference evidence="1 2" key="1">
    <citation type="submission" date="2013-08" db="EMBL/GenBank/DDBJ databases">
        <authorList>
            <person name="Durkin A.S."/>
            <person name="Haft D.R."/>
            <person name="McCorrison J."/>
            <person name="Torralba M."/>
            <person name="Gillis M."/>
            <person name="Haft D.H."/>
            <person name="Methe B."/>
            <person name="Sutton G."/>
            <person name="Nelson K.E."/>
        </authorList>
    </citation>
    <scope>NUCLEOTIDE SEQUENCE [LARGE SCALE GENOMIC DNA]</scope>
    <source>
        <strain evidence="1 2">F0068</strain>
    </source>
</reference>
<dbReference type="InterPro" id="IPR027417">
    <property type="entry name" value="P-loop_NTPase"/>
</dbReference>
<evidence type="ECO:0008006" key="3">
    <source>
        <dbReference type="Google" id="ProtNLM"/>
    </source>
</evidence>
<proteinExistence type="predicted"/>
<organism evidence="1 2">
    <name type="scientific">Hoylesella pleuritidis F0068</name>
    <dbReference type="NCBI Taxonomy" id="1081904"/>
    <lineage>
        <taxon>Bacteria</taxon>
        <taxon>Pseudomonadati</taxon>
        <taxon>Bacteroidota</taxon>
        <taxon>Bacteroidia</taxon>
        <taxon>Bacteroidales</taxon>
        <taxon>Prevotellaceae</taxon>
        <taxon>Hoylesella</taxon>
    </lineage>
</organism>
<evidence type="ECO:0000313" key="1">
    <source>
        <dbReference type="EMBL" id="ERK03441.1"/>
    </source>
</evidence>
<dbReference type="SUPFAM" id="SSF52540">
    <property type="entry name" value="P-loop containing nucleoside triphosphate hydrolases"/>
    <property type="match status" value="1"/>
</dbReference>
<dbReference type="PATRIC" id="fig|1081904.3.peg.738"/>
<accession>U2LGM0</accession>
<dbReference type="EMBL" id="AWET01000009">
    <property type="protein sequence ID" value="ERK03441.1"/>
    <property type="molecule type" value="Genomic_DNA"/>
</dbReference>
<dbReference type="Gene3D" id="3.40.50.300">
    <property type="entry name" value="P-loop containing nucleotide triphosphate hydrolases"/>
    <property type="match status" value="1"/>
</dbReference>
<dbReference type="Proteomes" id="UP000016600">
    <property type="component" value="Unassembled WGS sequence"/>
</dbReference>
<dbReference type="AlphaFoldDB" id="U2LGM0"/>
<sequence>MKKKPVFIAFSTQKGGVSKTSLTVLAASILHYHRECDVAVVDCIARLRQ</sequence>
<name>U2LGM0_9BACT</name>
<evidence type="ECO:0000313" key="2">
    <source>
        <dbReference type="Proteomes" id="UP000016600"/>
    </source>
</evidence>
<comment type="caution">
    <text evidence="1">The sequence shown here is derived from an EMBL/GenBank/DDBJ whole genome shotgun (WGS) entry which is preliminary data.</text>
</comment>